<evidence type="ECO:0000259" key="10">
    <source>
        <dbReference type="Pfam" id="PF20452"/>
    </source>
</evidence>
<comment type="subcellular location">
    <subcellularLocation>
        <location evidence="1">Nucleus</location>
    </subcellularLocation>
</comment>
<proteinExistence type="inferred from homology"/>
<comment type="caution">
    <text evidence="11">The sequence shown here is derived from an EMBL/GenBank/DDBJ whole genome shotgun (WGS) entry which is preliminary data.</text>
</comment>
<evidence type="ECO:0000256" key="5">
    <source>
        <dbReference type="ARBA" id="ARBA00023159"/>
    </source>
</evidence>
<evidence type="ECO:0000313" key="11">
    <source>
        <dbReference type="EMBL" id="MCD7447701.1"/>
    </source>
</evidence>
<evidence type="ECO:0000256" key="7">
    <source>
        <dbReference type="ARBA" id="ARBA00023242"/>
    </source>
</evidence>
<dbReference type="PANTHER" id="PTHR31713">
    <property type="entry name" value="OS02G0177800 PROTEIN"/>
    <property type="match status" value="1"/>
</dbReference>
<keyword evidence="4" id="KW-0238">DNA-binding</keyword>
<name>A0ABS8RN56_DATST</name>
<feature type="domain" description="Calmodulin binding protein-like N-terminal" evidence="8">
    <location>
        <begin position="100"/>
        <end position="236"/>
    </location>
</feature>
<evidence type="ECO:0000256" key="6">
    <source>
        <dbReference type="ARBA" id="ARBA00023163"/>
    </source>
</evidence>
<sequence length="618" mass="70461">MWGYDLTEIIIAFLLMAAHNIVFEQVNKSSHTETTNSFTRAARDVVFLCKLRRIVVSFLLALIPFPVENAFHFDLKIISTARNRNYQKKIRPCELRCLILKFSHEISPVVFTGECIFPEGTKLELVDAATGQHMRHGPLASAQIEIFLLNGDENWTIEELNSHIMMKKRGGKSRRDQNPYLRLEGGVVSVDELKFKHSPKRMKKLEMVTIGAKVVDQPEDVIVKEAVTGPFALKDKRLLRNKKRYPPSATDDVWRLEHIYINGAFHNRLIVNGIKTVEDFLIEFQNNPQRLRHILGKSMSESYWKKATTHAKTCNIDGRKYLYYHLETEQKFAVVFNVAGQVIWLVSGCGLHHFHILTESKKAYARNLVETAFSNWENVLKFDNEILIMHHLLSTKFSPSPCPAVDDFQHSDQLQLTSHAESDGMSLDIPVPVHTTTPNQITSVNSDLGDHLEKIKQLVNSDAIEFEDSSHGEPNHSGLGTWGYLESPSDITSMISDSGGWEEFMQFVNSDAIELEDSDHSAAETSTRQFHGLQHGESIMDFSQYQFTQLMVSENGHTDDTNTNQWREMEVSMVPMATACKGKSKKSWAKISSILKWLLLKKSVKLKKVNVTRKRKFS</sequence>
<evidence type="ECO:0000256" key="4">
    <source>
        <dbReference type="ARBA" id="ARBA00023125"/>
    </source>
</evidence>
<keyword evidence="5" id="KW-0010">Activator</keyword>
<evidence type="ECO:0000259" key="8">
    <source>
        <dbReference type="Pfam" id="PF07887"/>
    </source>
</evidence>
<dbReference type="PANTHER" id="PTHR31713:SF46">
    <property type="entry name" value="CALMODULIN-BINDING PROTEIN 60 A-LIKE"/>
    <property type="match status" value="1"/>
</dbReference>
<accession>A0ABS8RN56</accession>
<dbReference type="EMBL" id="JACEIK010000042">
    <property type="protein sequence ID" value="MCD7447701.1"/>
    <property type="molecule type" value="Genomic_DNA"/>
</dbReference>
<dbReference type="Proteomes" id="UP000823775">
    <property type="component" value="Unassembled WGS sequence"/>
</dbReference>
<dbReference type="Pfam" id="PF20452">
    <property type="entry name" value="Calmod_bind_C"/>
    <property type="match status" value="1"/>
</dbReference>
<comment type="similarity">
    <text evidence="2">Belongs to the plant ACBP60 protein family.</text>
</comment>
<evidence type="ECO:0000256" key="3">
    <source>
        <dbReference type="ARBA" id="ARBA00023015"/>
    </source>
</evidence>
<keyword evidence="7" id="KW-0539">Nucleus</keyword>
<evidence type="ECO:0000256" key="1">
    <source>
        <dbReference type="ARBA" id="ARBA00004123"/>
    </source>
</evidence>
<protein>
    <recommendedName>
        <fullName evidence="13">Calmodulin-binding protein 60 A-like</fullName>
    </recommendedName>
</protein>
<dbReference type="Pfam" id="PF20451">
    <property type="entry name" value="Calmod_bind_M"/>
    <property type="match status" value="1"/>
</dbReference>
<evidence type="ECO:0000259" key="9">
    <source>
        <dbReference type="Pfam" id="PF20451"/>
    </source>
</evidence>
<dbReference type="InterPro" id="IPR046830">
    <property type="entry name" value="Calmod_bind_M"/>
</dbReference>
<evidence type="ECO:0000313" key="12">
    <source>
        <dbReference type="Proteomes" id="UP000823775"/>
    </source>
</evidence>
<feature type="domain" description="Calmodulin binding protein C-terminal" evidence="10">
    <location>
        <begin position="321"/>
        <end position="379"/>
    </location>
</feature>
<keyword evidence="6" id="KW-0804">Transcription</keyword>
<feature type="domain" description="Calmodulin binding protein central" evidence="9">
    <location>
        <begin position="250"/>
        <end position="314"/>
    </location>
</feature>
<evidence type="ECO:0000256" key="2">
    <source>
        <dbReference type="ARBA" id="ARBA00007214"/>
    </source>
</evidence>
<dbReference type="InterPro" id="IPR046831">
    <property type="entry name" value="Calmodulin_bind_N"/>
</dbReference>
<keyword evidence="3" id="KW-0805">Transcription regulation</keyword>
<dbReference type="InterPro" id="IPR012416">
    <property type="entry name" value="CBP60"/>
</dbReference>
<dbReference type="Pfam" id="PF07887">
    <property type="entry name" value="Calmodulin_bind"/>
    <property type="match status" value="1"/>
</dbReference>
<evidence type="ECO:0008006" key="13">
    <source>
        <dbReference type="Google" id="ProtNLM"/>
    </source>
</evidence>
<dbReference type="InterPro" id="IPR046829">
    <property type="entry name" value="Calmod_bind_C"/>
</dbReference>
<organism evidence="11 12">
    <name type="scientific">Datura stramonium</name>
    <name type="common">Jimsonweed</name>
    <name type="synonym">Common thornapple</name>
    <dbReference type="NCBI Taxonomy" id="4076"/>
    <lineage>
        <taxon>Eukaryota</taxon>
        <taxon>Viridiplantae</taxon>
        <taxon>Streptophyta</taxon>
        <taxon>Embryophyta</taxon>
        <taxon>Tracheophyta</taxon>
        <taxon>Spermatophyta</taxon>
        <taxon>Magnoliopsida</taxon>
        <taxon>eudicotyledons</taxon>
        <taxon>Gunneridae</taxon>
        <taxon>Pentapetalae</taxon>
        <taxon>asterids</taxon>
        <taxon>lamiids</taxon>
        <taxon>Solanales</taxon>
        <taxon>Solanaceae</taxon>
        <taxon>Solanoideae</taxon>
        <taxon>Datureae</taxon>
        <taxon>Datura</taxon>
    </lineage>
</organism>
<keyword evidence="12" id="KW-1185">Reference proteome</keyword>
<gene>
    <name evidence="11" type="ORF">HAX54_032894</name>
</gene>
<reference evidence="11 12" key="1">
    <citation type="journal article" date="2021" name="BMC Genomics">
        <title>Datura genome reveals duplications of psychoactive alkaloid biosynthetic genes and high mutation rate following tissue culture.</title>
        <authorList>
            <person name="Rajewski A."/>
            <person name="Carter-House D."/>
            <person name="Stajich J."/>
            <person name="Litt A."/>
        </authorList>
    </citation>
    <scope>NUCLEOTIDE SEQUENCE [LARGE SCALE GENOMIC DNA]</scope>
    <source>
        <strain evidence="11">AR-01</strain>
    </source>
</reference>